<comment type="similarity">
    <text evidence="1">Belongs to the FliN/MopA/SpaO family.</text>
</comment>
<sequence>MIRRAAQSADTRRDERSAPRNIRTGNEMPQRDSMVTSLADSAGALQHFDAHTARLRRLLCDARLAALLAHTLDLTDWDVTDAAPAAWQTPGALELQHNGAAAAIAIDFACYPALASIATGAVMSDDPALDASLRNAVAAIVSQPLLDALNTVGLTDTQVTALRAATTSRTPLVLRFTMRGHRFECILDRVAPAWIDAIEQRIAPQCVPFSNCISQIGVPAWVDIGERALSVQTLNGLRAGDVVLRVAPASLRTLLDTPQQADCVDVYLGAPGARRFHVRASLDGTRLVITSDPQMTHETSRTEASLDGDDIPVAASIDELELPVRFEIETITLPLVQLSALRAGYVLELPRTLREARVRLLSYGQVIGTGELVAVGEHLGVRIVQMANGHDSVQ</sequence>
<name>A0AA41JKF3_9BURK</name>
<gene>
    <name evidence="4" type="primary">sctQ</name>
    <name evidence="4" type="ORF">KDW93_17700</name>
</gene>
<comment type="caution">
    <text evidence="4">The sequence shown here is derived from an EMBL/GenBank/DDBJ whole genome shotgun (WGS) entry which is preliminary data.</text>
</comment>
<dbReference type="Proteomes" id="UP000682266">
    <property type="component" value="Unassembled WGS sequence"/>
</dbReference>
<dbReference type="InterPro" id="IPR036429">
    <property type="entry name" value="SpoA-like_sf"/>
</dbReference>
<dbReference type="InterPro" id="IPR013385">
    <property type="entry name" value="T3SS_SpaO/YscQ/SpaO"/>
</dbReference>
<dbReference type="GO" id="GO:0050918">
    <property type="term" value="P:positive chemotaxis"/>
    <property type="evidence" value="ECO:0007669"/>
    <property type="project" value="TreeGrafter"/>
</dbReference>
<dbReference type="AlphaFoldDB" id="A0AA41JKF3"/>
<dbReference type="Pfam" id="PF01052">
    <property type="entry name" value="FliMN_C"/>
    <property type="match status" value="1"/>
</dbReference>
<evidence type="ECO:0000256" key="2">
    <source>
        <dbReference type="SAM" id="MobiDB-lite"/>
    </source>
</evidence>
<dbReference type="GO" id="GO:0030254">
    <property type="term" value="P:protein secretion by the type III secretion system"/>
    <property type="evidence" value="ECO:0007669"/>
    <property type="project" value="InterPro"/>
</dbReference>
<evidence type="ECO:0000259" key="3">
    <source>
        <dbReference type="Pfam" id="PF01052"/>
    </source>
</evidence>
<evidence type="ECO:0000313" key="5">
    <source>
        <dbReference type="Proteomes" id="UP000682266"/>
    </source>
</evidence>
<evidence type="ECO:0000256" key="1">
    <source>
        <dbReference type="ARBA" id="ARBA00009226"/>
    </source>
</evidence>
<reference evidence="4" key="1">
    <citation type="submission" date="2021-04" db="EMBL/GenBank/DDBJ databases">
        <title>A collection of bacterial strains from the Burkholderia cepacia Research Laboratory and Repository.</title>
        <authorList>
            <person name="Lipuma J."/>
            <person name="Spilker T."/>
        </authorList>
    </citation>
    <scope>NUCLEOTIDE SEQUENCE</scope>
    <source>
        <strain evidence="4">AU36012</strain>
    </source>
</reference>
<dbReference type="InterPro" id="IPR001543">
    <property type="entry name" value="FliN-like_C"/>
</dbReference>
<dbReference type="EMBL" id="JAGSVG010000015">
    <property type="protein sequence ID" value="MBR8130778.1"/>
    <property type="molecule type" value="Genomic_DNA"/>
</dbReference>
<proteinExistence type="inferred from homology"/>
<feature type="domain" description="Flagellar motor switch protein FliN-like C-terminal" evidence="3">
    <location>
        <begin position="317"/>
        <end position="386"/>
    </location>
</feature>
<dbReference type="SUPFAM" id="SSF101801">
    <property type="entry name" value="Surface presentation of antigens (SPOA)"/>
    <property type="match status" value="1"/>
</dbReference>
<feature type="region of interest" description="Disordered" evidence="2">
    <location>
        <begin position="1"/>
        <end position="33"/>
    </location>
</feature>
<dbReference type="PANTHER" id="PTHR30034">
    <property type="entry name" value="FLAGELLAR MOTOR SWITCH PROTEIN FLIM"/>
    <property type="match status" value="1"/>
</dbReference>
<organism evidence="4 5">
    <name type="scientific">Burkholderia ambifaria</name>
    <dbReference type="NCBI Taxonomy" id="152480"/>
    <lineage>
        <taxon>Bacteria</taxon>
        <taxon>Pseudomonadati</taxon>
        <taxon>Pseudomonadota</taxon>
        <taxon>Betaproteobacteria</taxon>
        <taxon>Burkholderiales</taxon>
        <taxon>Burkholderiaceae</taxon>
        <taxon>Burkholderia</taxon>
        <taxon>Burkholderia cepacia complex</taxon>
    </lineage>
</organism>
<dbReference type="RefSeq" id="WP_146124515.1">
    <property type="nucleotide sequence ID" value="NZ_CADERF010000018.1"/>
</dbReference>
<dbReference type="Gene3D" id="2.30.330.10">
    <property type="entry name" value="SpoA-like"/>
    <property type="match status" value="1"/>
</dbReference>
<dbReference type="GO" id="GO:0071978">
    <property type="term" value="P:bacterial-type flagellum-dependent swarming motility"/>
    <property type="evidence" value="ECO:0007669"/>
    <property type="project" value="TreeGrafter"/>
</dbReference>
<protein>
    <submittedName>
        <fullName evidence="4">Type III secretion system cytoplasmic ring protein SctQ</fullName>
    </submittedName>
</protein>
<dbReference type="PANTHER" id="PTHR30034:SF6">
    <property type="entry name" value="YOP PROTEINS TRANSLOCATION PROTEIN Q"/>
    <property type="match status" value="1"/>
</dbReference>
<dbReference type="NCBIfam" id="TIGR02551">
    <property type="entry name" value="SpaO_YscQ"/>
    <property type="match status" value="1"/>
</dbReference>
<evidence type="ECO:0000313" key="4">
    <source>
        <dbReference type="EMBL" id="MBR8130778.1"/>
    </source>
</evidence>
<accession>A0AA41JKF3</accession>